<dbReference type="PIRSF" id="PIRSF006470">
    <property type="entry name" value="DctB"/>
    <property type="match status" value="1"/>
</dbReference>
<protein>
    <submittedName>
        <fullName evidence="5">TRAP transporter substrate-binding protein</fullName>
    </submittedName>
</protein>
<evidence type="ECO:0000256" key="1">
    <source>
        <dbReference type="ARBA" id="ARBA00009023"/>
    </source>
</evidence>
<dbReference type="PANTHER" id="PTHR33376">
    <property type="match status" value="1"/>
</dbReference>
<dbReference type="Gene3D" id="3.40.190.170">
    <property type="entry name" value="Bacterial extracellular solute-binding protein, family 7"/>
    <property type="match status" value="1"/>
</dbReference>
<dbReference type="EMBL" id="JAEKJA010000019">
    <property type="protein sequence ID" value="MBJ3777666.1"/>
    <property type="molecule type" value="Genomic_DNA"/>
</dbReference>
<dbReference type="GO" id="GO:0055085">
    <property type="term" value="P:transmembrane transport"/>
    <property type="evidence" value="ECO:0007669"/>
    <property type="project" value="InterPro"/>
</dbReference>
<feature type="signal peptide" evidence="4">
    <location>
        <begin position="1"/>
        <end position="30"/>
    </location>
</feature>
<name>A0A934IRZ1_9HYPH</name>
<evidence type="ECO:0000256" key="2">
    <source>
        <dbReference type="ARBA" id="ARBA00022448"/>
    </source>
</evidence>
<dbReference type="NCBIfam" id="NF037995">
    <property type="entry name" value="TRAP_S1"/>
    <property type="match status" value="1"/>
</dbReference>
<dbReference type="InterPro" id="IPR006311">
    <property type="entry name" value="TAT_signal"/>
</dbReference>
<sequence>MHSFRTVRRRALTLALTVAAVAATALPAAAQTTIRVAHHVMTDSDQHRAALRFKELVEDYSNGSITVDVLPSGQMGGQREIIESVSLGTLEMGYGESGLYSNYVPQFGILALPYLYRNLDHFEAVMTGPVGQQLSDMLSDAAGLRIVNWINGGYRHTFLRTKPIDTPEDFAGVKIRVPESLVFVRTFTTLGASPTPIPAPEIYTSLQTGVVDAMEGSPETGYTYKIFEVADYLSLTKHILLDGSFVINQAFLDGLSDSDRDAVLRAAAEAGDEQRAQWTERNQSWLDKLGEVGLTINDVDTAPFQAKLAPFQDEFAASAGATELLEEIRAQ</sequence>
<evidence type="ECO:0000256" key="3">
    <source>
        <dbReference type="ARBA" id="ARBA00022729"/>
    </source>
</evidence>
<dbReference type="NCBIfam" id="TIGR00787">
    <property type="entry name" value="dctP"/>
    <property type="match status" value="1"/>
</dbReference>
<keyword evidence="6" id="KW-1185">Reference proteome</keyword>
<keyword evidence="3 4" id="KW-0732">Signal</keyword>
<dbReference type="Pfam" id="PF03480">
    <property type="entry name" value="DctP"/>
    <property type="match status" value="1"/>
</dbReference>
<evidence type="ECO:0000313" key="5">
    <source>
        <dbReference type="EMBL" id="MBJ3777666.1"/>
    </source>
</evidence>
<gene>
    <name evidence="5" type="ORF">JCR33_18315</name>
</gene>
<evidence type="ECO:0000256" key="4">
    <source>
        <dbReference type="SAM" id="SignalP"/>
    </source>
</evidence>
<dbReference type="RefSeq" id="WP_198883574.1">
    <property type="nucleotide sequence ID" value="NZ_JAEKJA010000019.1"/>
</dbReference>
<keyword evidence="2" id="KW-0813">Transport</keyword>
<dbReference type="GO" id="GO:0030288">
    <property type="term" value="C:outer membrane-bounded periplasmic space"/>
    <property type="evidence" value="ECO:0007669"/>
    <property type="project" value="InterPro"/>
</dbReference>
<comment type="caution">
    <text evidence="5">The sequence shown here is derived from an EMBL/GenBank/DDBJ whole genome shotgun (WGS) entry which is preliminary data.</text>
</comment>
<organism evidence="5 6">
    <name type="scientific">Acuticoccus mangrovi</name>
    <dbReference type="NCBI Taxonomy" id="2796142"/>
    <lineage>
        <taxon>Bacteria</taxon>
        <taxon>Pseudomonadati</taxon>
        <taxon>Pseudomonadota</taxon>
        <taxon>Alphaproteobacteria</taxon>
        <taxon>Hyphomicrobiales</taxon>
        <taxon>Amorphaceae</taxon>
        <taxon>Acuticoccus</taxon>
    </lineage>
</organism>
<dbReference type="PANTHER" id="PTHR33376:SF7">
    <property type="entry name" value="C4-DICARBOXYLATE-BINDING PROTEIN DCTB"/>
    <property type="match status" value="1"/>
</dbReference>
<feature type="chain" id="PRO_5037427053" evidence="4">
    <location>
        <begin position="31"/>
        <end position="331"/>
    </location>
</feature>
<reference evidence="5" key="1">
    <citation type="submission" date="2020-12" db="EMBL/GenBank/DDBJ databases">
        <title>Bacterial taxonomy.</title>
        <authorList>
            <person name="Pan X."/>
        </authorList>
    </citation>
    <scope>NUCLEOTIDE SEQUENCE</scope>
    <source>
        <strain evidence="5">B2012</strain>
    </source>
</reference>
<dbReference type="AlphaFoldDB" id="A0A934IRZ1"/>
<dbReference type="InterPro" id="IPR004682">
    <property type="entry name" value="TRAP_DctP"/>
</dbReference>
<dbReference type="Proteomes" id="UP000609531">
    <property type="component" value="Unassembled WGS sequence"/>
</dbReference>
<dbReference type="PROSITE" id="PS51318">
    <property type="entry name" value="TAT"/>
    <property type="match status" value="1"/>
</dbReference>
<comment type="similarity">
    <text evidence="1">Belongs to the bacterial solute-binding protein 7 family.</text>
</comment>
<dbReference type="InterPro" id="IPR018389">
    <property type="entry name" value="DctP_fam"/>
</dbReference>
<dbReference type="InterPro" id="IPR038404">
    <property type="entry name" value="TRAP_DctP_sf"/>
</dbReference>
<accession>A0A934IRZ1</accession>
<dbReference type="CDD" id="cd13603">
    <property type="entry name" value="PBP2_TRAP_Siap_TeaA_like"/>
    <property type="match status" value="1"/>
</dbReference>
<proteinExistence type="inferred from homology"/>
<evidence type="ECO:0000313" key="6">
    <source>
        <dbReference type="Proteomes" id="UP000609531"/>
    </source>
</evidence>